<evidence type="ECO:0000313" key="3">
    <source>
        <dbReference type="Proteomes" id="UP001500033"/>
    </source>
</evidence>
<reference evidence="2 3" key="1">
    <citation type="journal article" date="2019" name="Int. J. Syst. Evol. Microbiol.">
        <title>The Global Catalogue of Microorganisms (GCM) 10K type strain sequencing project: providing services to taxonomists for standard genome sequencing and annotation.</title>
        <authorList>
            <consortium name="The Broad Institute Genomics Platform"/>
            <consortium name="The Broad Institute Genome Sequencing Center for Infectious Disease"/>
            <person name="Wu L."/>
            <person name="Ma J."/>
        </authorList>
    </citation>
    <scope>NUCLEOTIDE SEQUENCE [LARGE SCALE GENOMIC DNA]</scope>
    <source>
        <strain evidence="2 3">JCM 11445</strain>
    </source>
</reference>
<keyword evidence="1" id="KW-1133">Transmembrane helix</keyword>
<dbReference type="Proteomes" id="UP001500033">
    <property type="component" value="Unassembled WGS sequence"/>
</dbReference>
<keyword evidence="1" id="KW-0812">Transmembrane</keyword>
<feature type="transmembrane region" description="Helical" evidence="1">
    <location>
        <begin position="22"/>
        <end position="43"/>
    </location>
</feature>
<name>A0ABN1S4H1_9ACTN</name>
<proteinExistence type="predicted"/>
<evidence type="ECO:0000256" key="1">
    <source>
        <dbReference type="SAM" id="Phobius"/>
    </source>
</evidence>
<keyword evidence="3" id="KW-1185">Reference proteome</keyword>
<sequence>MTVRRMPEAARDAYTSAYADSLSSVFLTALPLTLVGLVCALFLKKLPLRAGGGPGRGRR</sequence>
<gene>
    <name evidence="2" type="ORF">GCM10009576_017750</name>
</gene>
<dbReference type="EMBL" id="BAAAIE010000007">
    <property type="protein sequence ID" value="GAA0972988.1"/>
    <property type="molecule type" value="Genomic_DNA"/>
</dbReference>
<organism evidence="2 3">
    <name type="scientific">Streptomyces rhizosphaericus</name>
    <dbReference type="NCBI Taxonomy" id="114699"/>
    <lineage>
        <taxon>Bacteria</taxon>
        <taxon>Bacillati</taxon>
        <taxon>Actinomycetota</taxon>
        <taxon>Actinomycetes</taxon>
        <taxon>Kitasatosporales</taxon>
        <taxon>Streptomycetaceae</taxon>
        <taxon>Streptomyces</taxon>
        <taxon>Streptomyces violaceusniger group</taxon>
    </lineage>
</organism>
<protein>
    <submittedName>
        <fullName evidence="2">Uncharacterized protein</fullName>
    </submittedName>
</protein>
<accession>A0ABN1S4H1</accession>
<comment type="caution">
    <text evidence="2">The sequence shown here is derived from an EMBL/GenBank/DDBJ whole genome shotgun (WGS) entry which is preliminary data.</text>
</comment>
<evidence type="ECO:0000313" key="2">
    <source>
        <dbReference type="EMBL" id="GAA0972988.1"/>
    </source>
</evidence>
<keyword evidence="1" id="KW-0472">Membrane</keyword>